<evidence type="ECO:0000256" key="1">
    <source>
        <dbReference type="ARBA" id="ARBA00022857"/>
    </source>
</evidence>
<dbReference type="STRING" id="74649.A0A2P6Q9W5"/>
<sequence>MVSLPAVAGFRFRKLEERAKVVEEVQKHVWPLIEVGKVKPVVHHRFPFAKAAEAHRLMESGKHFGKILLIPNDRFENSRIEQS</sequence>
<dbReference type="Gramene" id="PRQ30961">
    <property type="protein sequence ID" value="PRQ30961"/>
    <property type="gene ID" value="RchiOBHm_Chr5g0030281"/>
</dbReference>
<dbReference type="EMBL" id="PDCK01000043">
    <property type="protein sequence ID" value="PRQ30961.1"/>
    <property type="molecule type" value="Genomic_DNA"/>
</dbReference>
<dbReference type="AlphaFoldDB" id="A0A2P6Q9W5"/>
<dbReference type="Gene3D" id="3.90.180.10">
    <property type="entry name" value="Medium-chain alcohol dehydrogenases, catalytic domain"/>
    <property type="match status" value="1"/>
</dbReference>
<reference evidence="3 4" key="1">
    <citation type="journal article" date="2018" name="Nat. Genet.">
        <title>The Rosa genome provides new insights in the design of modern roses.</title>
        <authorList>
            <person name="Bendahmane M."/>
        </authorList>
    </citation>
    <scope>NUCLEOTIDE SEQUENCE [LARGE SCALE GENOMIC DNA]</scope>
    <source>
        <strain evidence="4">cv. Old Blush</strain>
    </source>
</reference>
<accession>A0A2P6Q9W5</accession>
<keyword evidence="4" id="KW-1185">Reference proteome</keyword>
<gene>
    <name evidence="3" type="ORF">RchiOBHm_Chr5g0030281</name>
</gene>
<keyword evidence="1" id="KW-0521">NADP</keyword>
<dbReference type="Proteomes" id="UP000238479">
    <property type="component" value="Chromosome 5"/>
</dbReference>
<evidence type="ECO:0000256" key="2">
    <source>
        <dbReference type="ARBA" id="ARBA00023002"/>
    </source>
</evidence>
<protein>
    <recommendedName>
        <fullName evidence="5">NADPH:quinone reductase</fullName>
    </recommendedName>
</protein>
<name>A0A2P6Q9W5_ROSCH</name>
<dbReference type="GO" id="GO:0016651">
    <property type="term" value="F:oxidoreductase activity, acting on NAD(P)H"/>
    <property type="evidence" value="ECO:0007669"/>
    <property type="project" value="TreeGrafter"/>
</dbReference>
<dbReference type="GO" id="GO:0070402">
    <property type="term" value="F:NADPH binding"/>
    <property type="evidence" value="ECO:0007669"/>
    <property type="project" value="TreeGrafter"/>
</dbReference>
<evidence type="ECO:0000313" key="4">
    <source>
        <dbReference type="Proteomes" id="UP000238479"/>
    </source>
</evidence>
<comment type="caution">
    <text evidence="3">The sequence shown here is derived from an EMBL/GenBank/DDBJ whole genome shotgun (WGS) entry which is preliminary data.</text>
</comment>
<dbReference type="PANTHER" id="PTHR48106">
    <property type="entry name" value="QUINONE OXIDOREDUCTASE PIG3-RELATED"/>
    <property type="match status" value="1"/>
</dbReference>
<dbReference type="Pfam" id="PF13602">
    <property type="entry name" value="ADH_zinc_N_2"/>
    <property type="match status" value="1"/>
</dbReference>
<dbReference type="PANTHER" id="PTHR48106:SF8">
    <property type="entry name" value="OS02G0805600 PROTEIN"/>
    <property type="match status" value="1"/>
</dbReference>
<proteinExistence type="predicted"/>
<evidence type="ECO:0008006" key="5">
    <source>
        <dbReference type="Google" id="ProtNLM"/>
    </source>
</evidence>
<evidence type="ECO:0000313" key="3">
    <source>
        <dbReference type="EMBL" id="PRQ30961.1"/>
    </source>
</evidence>
<organism evidence="3 4">
    <name type="scientific">Rosa chinensis</name>
    <name type="common">China rose</name>
    <dbReference type="NCBI Taxonomy" id="74649"/>
    <lineage>
        <taxon>Eukaryota</taxon>
        <taxon>Viridiplantae</taxon>
        <taxon>Streptophyta</taxon>
        <taxon>Embryophyta</taxon>
        <taxon>Tracheophyta</taxon>
        <taxon>Spermatophyta</taxon>
        <taxon>Magnoliopsida</taxon>
        <taxon>eudicotyledons</taxon>
        <taxon>Gunneridae</taxon>
        <taxon>Pentapetalae</taxon>
        <taxon>rosids</taxon>
        <taxon>fabids</taxon>
        <taxon>Rosales</taxon>
        <taxon>Rosaceae</taxon>
        <taxon>Rosoideae</taxon>
        <taxon>Rosoideae incertae sedis</taxon>
        <taxon>Rosa</taxon>
    </lineage>
</organism>
<keyword evidence="2" id="KW-0560">Oxidoreductase</keyword>